<gene>
    <name evidence="4" type="ORF">CWO92_19740</name>
</gene>
<evidence type="ECO:0000256" key="1">
    <source>
        <dbReference type="ARBA" id="ARBA00022723"/>
    </source>
</evidence>
<feature type="domain" description="Peptidase M20 dimerisation" evidence="3">
    <location>
        <begin position="203"/>
        <end position="300"/>
    </location>
</feature>
<dbReference type="Gene3D" id="3.40.630.10">
    <property type="entry name" value="Zn peptidases"/>
    <property type="match status" value="1"/>
</dbReference>
<dbReference type="AlphaFoldDB" id="A0A2N3LFL5"/>
<dbReference type="GO" id="GO:0016787">
    <property type="term" value="F:hydrolase activity"/>
    <property type="evidence" value="ECO:0007669"/>
    <property type="project" value="UniProtKB-KW"/>
</dbReference>
<dbReference type="InterPro" id="IPR050072">
    <property type="entry name" value="Peptidase_M20A"/>
</dbReference>
<dbReference type="InterPro" id="IPR011650">
    <property type="entry name" value="Peptidase_M20_dimer"/>
</dbReference>
<dbReference type="PANTHER" id="PTHR43808:SF17">
    <property type="entry name" value="PEPTIDASE M20"/>
    <property type="match status" value="1"/>
</dbReference>
<dbReference type="Pfam" id="PF01546">
    <property type="entry name" value="Peptidase_M20"/>
    <property type="match status" value="1"/>
</dbReference>
<comment type="caution">
    <text evidence="4">The sequence shown here is derived from an EMBL/GenBank/DDBJ whole genome shotgun (WGS) entry which is preliminary data.</text>
</comment>
<keyword evidence="1" id="KW-0479">Metal-binding</keyword>
<dbReference type="EMBL" id="PIQO01000019">
    <property type="protein sequence ID" value="PKR83411.1"/>
    <property type="molecule type" value="Genomic_DNA"/>
</dbReference>
<dbReference type="PANTHER" id="PTHR43808">
    <property type="entry name" value="ACETYLORNITHINE DEACETYLASE"/>
    <property type="match status" value="1"/>
</dbReference>
<dbReference type="Pfam" id="PF07687">
    <property type="entry name" value="M20_dimer"/>
    <property type="match status" value="1"/>
</dbReference>
<dbReference type="OrthoDB" id="9783294at2"/>
<organism evidence="4 5">
    <name type="scientific">Heyndrickxia camelliae</name>
    <dbReference type="NCBI Taxonomy" id="1707093"/>
    <lineage>
        <taxon>Bacteria</taxon>
        <taxon>Bacillati</taxon>
        <taxon>Bacillota</taxon>
        <taxon>Bacilli</taxon>
        <taxon>Bacillales</taxon>
        <taxon>Bacillaceae</taxon>
        <taxon>Heyndrickxia</taxon>
    </lineage>
</organism>
<dbReference type="InterPro" id="IPR036264">
    <property type="entry name" value="Bact_exopeptidase_dim_dom"/>
</dbReference>
<reference evidence="4 5" key="1">
    <citation type="submission" date="2017-11" db="EMBL/GenBank/DDBJ databases">
        <title>Bacillus camelliae sp. nov., isolated from pu'er tea.</title>
        <authorList>
            <person name="Niu L."/>
        </authorList>
    </citation>
    <scope>NUCLEOTIDE SEQUENCE [LARGE SCALE GENOMIC DNA]</scope>
    <source>
        <strain evidence="4 5">7578-1</strain>
    </source>
</reference>
<dbReference type="Gene3D" id="3.30.70.360">
    <property type="match status" value="1"/>
</dbReference>
<evidence type="ECO:0000259" key="3">
    <source>
        <dbReference type="Pfam" id="PF07687"/>
    </source>
</evidence>
<sequence length="420" mass="45032">MLRRLPKKVITKTVEETIEKILSNTQVKEGLEFIKLENERTVAEQMELTAIPAPTFQEEARGEVYKTRLLELGLADVSVDNSGNIFGVRRGTGNGPKLVVSAHLDTVFPEGTNVEPQRKDGKIFAPGIADDGRGLAVVLTLVRALDEANIQTKADIIFCATVGEEGLGDLRGVKALFQNRKDIDGFISIEPGNPERTTYLATGSHRYHVTFLGPGGHSFGDFGKPSAIHALGRAIAKISELKVPDNPKTTFTVGTINGGTSVNTIAQNANMLVDIRSTSQDELSKLEEQIIASIKQAAIEENKRWNTDSINVELELVGDRPAGSQAPDAVIVQTALAATKALGFEPILDNPSSTDSNVPISLGIPAVTLGGGGDFGGVHTLNEFFDPKEAYYGVQKIFLTVLGLAGVQEVSEPLLPKRQG</sequence>
<dbReference type="GO" id="GO:0046872">
    <property type="term" value="F:metal ion binding"/>
    <property type="evidence" value="ECO:0007669"/>
    <property type="project" value="UniProtKB-KW"/>
</dbReference>
<evidence type="ECO:0000313" key="5">
    <source>
        <dbReference type="Proteomes" id="UP000233440"/>
    </source>
</evidence>
<evidence type="ECO:0000256" key="2">
    <source>
        <dbReference type="ARBA" id="ARBA00022801"/>
    </source>
</evidence>
<name>A0A2N3LFL5_9BACI</name>
<dbReference type="Proteomes" id="UP000233440">
    <property type="component" value="Unassembled WGS sequence"/>
</dbReference>
<dbReference type="SUPFAM" id="SSF55031">
    <property type="entry name" value="Bacterial exopeptidase dimerisation domain"/>
    <property type="match status" value="1"/>
</dbReference>
<accession>A0A2N3LFL5</accession>
<evidence type="ECO:0000313" key="4">
    <source>
        <dbReference type="EMBL" id="PKR83411.1"/>
    </source>
</evidence>
<dbReference type="SUPFAM" id="SSF53187">
    <property type="entry name" value="Zn-dependent exopeptidases"/>
    <property type="match status" value="1"/>
</dbReference>
<protein>
    <submittedName>
        <fullName evidence="4">Peptidase M20</fullName>
    </submittedName>
</protein>
<proteinExistence type="predicted"/>
<dbReference type="InterPro" id="IPR002933">
    <property type="entry name" value="Peptidase_M20"/>
</dbReference>
<keyword evidence="5" id="KW-1185">Reference proteome</keyword>
<keyword evidence="2" id="KW-0378">Hydrolase</keyword>